<accession>A9A2J1</accession>
<reference evidence="3 4" key="1">
    <citation type="journal article" date="2010" name="Proc. Natl. Acad. Sci. U.S.A.">
        <title>Nitrosopumilus maritimus genome reveals unique mechanisms for nitrification and autotrophy in globally distributed marine crenarchaea.</title>
        <authorList>
            <person name="Walker C.B."/>
            <person name="de la Torre J.R."/>
            <person name="Klotz M.G."/>
            <person name="Urakawa H."/>
            <person name="Pinel N."/>
            <person name="Arp D.J."/>
            <person name="Brochier-Armanet C."/>
            <person name="Chain P.S."/>
            <person name="Chan P.P."/>
            <person name="Gollabgir A."/>
            <person name="Hemp J."/>
            <person name="Hugler M."/>
            <person name="Karr E.A."/>
            <person name="Konneke M."/>
            <person name="Shin M."/>
            <person name="Lawton T.J."/>
            <person name="Lowe T."/>
            <person name="Martens-Habbena W."/>
            <person name="Sayavedra-Soto L.A."/>
            <person name="Lang D."/>
            <person name="Sievert S.M."/>
            <person name="Rosenzweig A.C."/>
            <person name="Manning G."/>
            <person name="Stahl D.A."/>
        </authorList>
    </citation>
    <scope>NUCLEOTIDE SEQUENCE [LARGE SCALE GENOMIC DNA]</scope>
    <source>
        <strain evidence="3 4">SCM1</strain>
    </source>
</reference>
<dbReference type="InterPro" id="IPR014729">
    <property type="entry name" value="Rossmann-like_a/b/a_fold"/>
</dbReference>
<gene>
    <name evidence="3" type="ordered locus">Nmar_1334</name>
</gene>
<name>A9A2J1_NITMS</name>
<dbReference type="SUPFAM" id="SSF52402">
    <property type="entry name" value="Adenine nucleotide alpha hydrolases-like"/>
    <property type="match status" value="1"/>
</dbReference>
<comment type="similarity">
    <text evidence="1">Belongs to the universal stress protein A family.</text>
</comment>
<dbReference type="InParanoid" id="A9A2J1"/>
<dbReference type="InterPro" id="IPR006015">
    <property type="entry name" value="Universal_stress_UspA"/>
</dbReference>
<dbReference type="HOGENOM" id="CLU_049301_16_2_2"/>
<dbReference type="EnsemblBacteria" id="ABX13230">
    <property type="protein sequence ID" value="ABX13230"/>
    <property type="gene ID" value="Nmar_1334"/>
</dbReference>
<evidence type="ECO:0000313" key="4">
    <source>
        <dbReference type="Proteomes" id="UP000000792"/>
    </source>
</evidence>
<dbReference type="PhylomeDB" id="A9A2J1"/>
<dbReference type="Gene3D" id="3.40.50.620">
    <property type="entry name" value="HUPs"/>
    <property type="match status" value="1"/>
</dbReference>
<protein>
    <submittedName>
        <fullName evidence="3">UspA domain protein</fullName>
    </submittedName>
</protein>
<dbReference type="EMBL" id="CP000866">
    <property type="protein sequence ID" value="ABX13230.1"/>
    <property type="molecule type" value="Genomic_DNA"/>
</dbReference>
<proteinExistence type="inferred from homology"/>
<keyword evidence="4" id="KW-1185">Reference proteome</keyword>
<dbReference type="KEGG" id="nmr:Nmar_1334"/>
<dbReference type="InterPro" id="IPR006016">
    <property type="entry name" value="UspA"/>
</dbReference>
<dbReference type="Pfam" id="PF00582">
    <property type="entry name" value="Usp"/>
    <property type="match status" value="1"/>
</dbReference>
<dbReference type="PANTHER" id="PTHR46268">
    <property type="entry name" value="STRESS RESPONSE PROTEIN NHAX"/>
    <property type="match status" value="1"/>
</dbReference>
<dbReference type="eggNOG" id="arCOG02053">
    <property type="taxonomic scope" value="Archaea"/>
</dbReference>
<dbReference type="CDD" id="cd00293">
    <property type="entry name" value="USP-like"/>
    <property type="match status" value="1"/>
</dbReference>
<evidence type="ECO:0000256" key="1">
    <source>
        <dbReference type="ARBA" id="ARBA00008791"/>
    </source>
</evidence>
<organism evidence="3 4">
    <name type="scientific">Nitrosopumilus maritimus (strain SCM1)</name>
    <dbReference type="NCBI Taxonomy" id="436308"/>
    <lineage>
        <taxon>Archaea</taxon>
        <taxon>Nitrososphaerota</taxon>
        <taxon>Nitrososphaeria</taxon>
        <taxon>Nitrosopumilales</taxon>
        <taxon>Nitrosopumilaceae</taxon>
        <taxon>Nitrosopumilus</taxon>
    </lineage>
</organism>
<dbReference type="PRINTS" id="PR01438">
    <property type="entry name" value="UNVRSLSTRESS"/>
</dbReference>
<dbReference type="AlphaFoldDB" id="A9A2J1"/>
<feature type="domain" description="UspA" evidence="2">
    <location>
        <begin position="7"/>
        <end position="147"/>
    </location>
</feature>
<sequence>MFMVIKIKKILVPYDATPSSEKAVKKVLPLIEKHDSKILFLSCVHDKATFGFFKTKSDKREIAKEKKKAERHHERLKKEAAKFGIPSSSKIIKSDLESKSIIEYAKDQNADLIVMSKSKIGTHAEKMYYNSTVDAVFKKTPCPFLYIP</sequence>
<dbReference type="Proteomes" id="UP000000792">
    <property type="component" value="Chromosome"/>
</dbReference>
<evidence type="ECO:0000313" key="3">
    <source>
        <dbReference type="EMBL" id="ABX13230.1"/>
    </source>
</evidence>
<dbReference type="STRING" id="436308.Nmar_1334"/>
<dbReference type="PANTHER" id="PTHR46268:SF25">
    <property type="entry name" value="USPA DOMAIN PROTEIN"/>
    <property type="match status" value="1"/>
</dbReference>
<evidence type="ECO:0000259" key="2">
    <source>
        <dbReference type="Pfam" id="PF00582"/>
    </source>
</evidence>